<dbReference type="Pfam" id="PF00294">
    <property type="entry name" value="PfkB"/>
    <property type="match status" value="1"/>
</dbReference>
<dbReference type="AlphaFoldDB" id="A0A645CTB2"/>
<dbReference type="InterPro" id="IPR029056">
    <property type="entry name" value="Ribokinase-like"/>
</dbReference>
<dbReference type="PANTHER" id="PTHR46566:SF2">
    <property type="entry name" value="ATP-DEPENDENT 6-PHOSPHOFRUCTOKINASE ISOZYME 2"/>
    <property type="match status" value="1"/>
</dbReference>
<dbReference type="InterPro" id="IPR011611">
    <property type="entry name" value="PfkB_dom"/>
</dbReference>
<name>A0A645CTB2_9ZZZZ</name>
<dbReference type="Gene3D" id="3.40.1190.20">
    <property type="match status" value="1"/>
</dbReference>
<accession>A0A645CTB2</accession>
<feature type="domain" description="Carbohydrate kinase PfkB" evidence="1">
    <location>
        <begin position="5"/>
        <end position="65"/>
    </location>
</feature>
<comment type="caution">
    <text evidence="2">The sequence shown here is derived from an EMBL/GenBank/DDBJ whole genome shotgun (WGS) entry which is preliminary data.</text>
</comment>
<dbReference type="GO" id="GO:0005829">
    <property type="term" value="C:cytosol"/>
    <property type="evidence" value="ECO:0007669"/>
    <property type="project" value="TreeGrafter"/>
</dbReference>
<evidence type="ECO:0000313" key="2">
    <source>
        <dbReference type="EMBL" id="MPM79942.1"/>
    </source>
</evidence>
<reference evidence="2" key="1">
    <citation type="submission" date="2019-08" db="EMBL/GenBank/DDBJ databases">
        <authorList>
            <person name="Kucharzyk K."/>
            <person name="Murdoch R.W."/>
            <person name="Higgins S."/>
            <person name="Loffler F."/>
        </authorList>
    </citation>
    <scope>NUCLEOTIDE SEQUENCE</scope>
</reference>
<dbReference type="EMBL" id="VSSQ01029707">
    <property type="protein sequence ID" value="MPM79942.1"/>
    <property type="molecule type" value="Genomic_DNA"/>
</dbReference>
<dbReference type="SUPFAM" id="SSF53613">
    <property type="entry name" value="Ribokinase-like"/>
    <property type="match status" value="1"/>
</dbReference>
<evidence type="ECO:0000259" key="1">
    <source>
        <dbReference type="Pfam" id="PF00294"/>
    </source>
</evidence>
<dbReference type="GO" id="GO:0008443">
    <property type="term" value="F:phosphofructokinase activity"/>
    <property type="evidence" value="ECO:0007669"/>
    <property type="project" value="TreeGrafter"/>
</dbReference>
<dbReference type="PANTHER" id="PTHR46566">
    <property type="entry name" value="1-PHOSPHOFRUCTOKINASE-RELATED"/>
    <property type="match status" value="1"/>
</dbReference>
<proteinExistence type="predicted"/>
<sequence length="87" mass="9362">MIGNKDHFYKADTWPVKVKGATGSGDSMVAALAYSILKKSSLEDIARITTAAGTITASKDGSQICDLNDVLNSLDRVQLHKILPDRN</sequence>
<organism evidence="2">
    <name type="scientific">bioreactor metagenome</name>
    <dbReference type="NCBI Taxonomy" id="1076179"/>
    <lineage>
        <taxon>unclassified sequences</taxon>
        <taxon>metagenomes</taxon>
        <taxon>ecological metagenomes</taxon>
    </lineage>
</organism>
<protein>
    <recommendedName>
        <fullName evidence="1">Carbohydrate kinase PfkB domain-containing protein</fullName>
    </recommendedName>
</protein>
<gene>
    <name evidence="2" type="ORF">SDC9_126985</name>
</gene>